<protein>
    <submittedName>
        <fullName evidence="1">Uncharacterized protein</fullName>
    </submittedName>
</protein>
<evidence type="ECO:0000313" key="1">
    <source>
        <dbReference type="EMBL" id="VEL34039.1"/>
    </source>
</evidence>
<evidence type="ECO:0000313" key="2">
    <source>
        <dbReference type="Proteomes" id="UP000784294"/>
    </source>
</evidence>
<dbReference type="Proteomes" id="UP000784294">
    <property type="component" value="Unassembled WGS sequence"/>
</dbReference>
<dbReference type="EMBL" id="CAAALY010246872">
    <property type="protein sequence ID" value="VEL34039.1"/>
    <property type="molecule type" value="Genomic_DNA"/>
</dbReference>
<sequence length="100" mass="11277">MHYFFWVYPNCNGGVEMECIKSRPFSFKFGGFPVKIGQWDEGVTEVCSDFTLNSSFQVMPTGVHICAQACRFVGGISRVARTADFMPHGPMSRLGLSRWE</sequence>
<accession>A0A448XD42</accession>
<comment type="caution">
    <text evidence="1">The sequence shown here is derived from an EMBL/GenBank/DDBJ whole genome shotgun (WGS) entry which is preliminary data.</text>
</comment>
<dbReference type="AlphaFoldDB" id="A0A448XD42"/>
<organism evidence="1 2">
    <name type="scientific">Protopolystoma xenopodis</name>
    <dbReference type="NCBI Taxonomy" id="117903"/>
    <lineage>
        <taxon>Eukaryota</taxon>
        <taxon>Metazoa</taxon>
        <taxon>Spiralia</taxon>
        <taxon>Lophotrochozoa</taxon>
        <taxon>Platyhelminthes</taxon>
        <taxon>Monogenea</taxon>
        <taxon>Polyopisthocotylea</taxon>
        <taxon>Polystomatidea</taxon>
        <taxon>Polystomatidae</taxon>
        <taxon>Protopolystoma</taxon>
    </lineage>
</organism>
<proteinExistence type="predicted"/>
<reference evidence="1" key="1">
    <citation type="submission" date="2018-11" db="EMBL/GenBank/DDBJ databases">
        <authorList>
            <consortium name="Pathogen Informatics"/>
        </authorList>
    </citation>
    <scope>NUCLEOTIDE SEQUENCE</scope>
</reference>
<name>A0A448XD42_9PLAT</name>
<keyword evidence="2" id="KW-1185">Reference proteome</keyword>
<gene>
    <name evidence="1" type="ORF">PXEA_LOCUS27479</name>
</gene>